<keyword evidence="4" id="KW-1185">Reference proteome</keyword>
<comment type="caution">
    <text evidence="3">The sequence shown here is derived from an EMBL/GenBank/DDBJ whole genome shotgun (WGS) entry which is preliminary data.</text>
</comment>
<feature type="region of interest" description="Disordered" evidence="1">
    <location>
        <begin position="1"/>
        <end position="20"/>
    </location>
</feature>
<feature type="compositionally biased region" description="Polar residues" evidence="1">
    <location>
        <begin position="1"/>
        <end position="16"/>
    </location>
</feature>
<evidence type="ECO:0000313" key="3">
    <source>
        <dbReference type="EMBL" id="ORY11512.1"/>
    </source>
</evidence>
<keyword evidence="2" id="KW-0812">Transmembrane</keyword>
<reference evidence="3 4" key="1">
    <citation type="submission" date="2016-07" db="EMBL/GenBank/DDBJ databases">
        <title>Pervasive Adenine N6-methylation of Active Genes in Fungi.</title>
        <authorList>
            <consortium name="DOE Joint Genome Institute"/>
            <person name="Mondo S.J."/>
            <person name="Dannebaum R.O."/>
            <person name="Kuo R.C."/>
            <person name="Labutti K."/>
            <person name="Haridas S."/>
            <person name="Kuo A."/>
            <person name="Salamov A."/>
            <person name="Ahrendt S.R."/>
            <person name="Lipzen A."/>
            <person name="Sullivan W."/>
            <person name="Andreopoulos W.B."/>
            <person name="Clum A."/>
            <person name="Lindquist E."/>
            <person name="Daum C."/>
            <person name="Ramamoorthy G.K."/>
            <person name="Gryganskyi A."/>
            <person name="Culley D."/>
            <person name="Magnuson J.K."/>
            <person name="James T.Y."/>
            <person name="O'Malley M.A."/>
            <person name="Stajich J.E."/>
            <person name="Spatafora J.W."/>
            <person name="Visel A."/>
            <person name="Grigoriev I.V."/>
        </authorList>
    </citation>
    <scope>NUCLEOTIDE SEQUENCE [LARGE SCALE GENOMIC DNA]</scope>
    <source>
        <strain evidence="3 4">CBS 115471</strain>
    </source>
</reference>
<keyword evidence="2" id="KW-0472">Membrane</keyword>
<dbReference type="EMBL" id="MCFA01000060">
    <property type="protein sequence ID" value="ORY11512.1"/>
    <property type="molecule type" value="Genomic_DNA"/>
</dbReference>
<sequence>MTSSSSISPNTEASSTPHHRRVEWLIATEKKGDHIVHNVELHGGMSSFTLMHTLKKAYIRTKPRVPWYHSRQQLRQVVISSSTINTDLEAQDYPRAIIIKSSEPLHELTKAFHKPALLCGTGSALLRDFTHLNMASEGNKRDSHYRAILIETKAGPWLVVAGVVGAVVASVVIGFVAGYFTGDGKLGIGAGAAVIAVLTLIQGCLVFIK</sequence>
<dbReference type="AlphaFoldDB" id="A0A1Y1ZMP1"/>
<proteinExistence type="predicted"/>
<keyword evidence="2" id="KW-1133">Transmembrane helix</keyword>
<gene>
    <name evidence="3" type="ORF">BCR34DRAFT_587854</name>
</gene>
<evidence type="ECO:0000256" key="1">
    <source>
        <dbReference type="SAM" id="MobiDB-lite"/>
    </source>
</evidence>
<dbReference type="Proteomes" id="UP000193144">
    <property type="component" value="Unassembled WGS sequence"/>
</dbReference>
<accession>A0A1Y1ZMP1</accession>
<evidence type="ECO:0000256" key="2">
    <source>
        <dbReference type="SAM" id="Phobius"/>
    </source>
</evidence>
<feature type="transmembrane region" description="Helical" evidence="2">
    <location>
        <begin position="186"/>
        <end position="208"/>
    </location>
</feature>
<dbReference type="OrthoDB" id="3783066at2759"/>
<evidence type="ECO:0000313" key="4">
    <source>
        <dbReference type="Proteomes" id="UP000193144"/>
    </source>
</evidence>
<feature type="transmembrane region" description="Helical" evidence="2">
    <location>
        <begin position="157"/>
        <end position="180"/>
    </location>
</feature>
<name>A0A1Y1ZMP1_9PLEO</name>
<protein>
    <submittedName>
        <fullName evidence="3">Uncharacterized protein</fullName>
    </submittedName>
</protein>
<organism evidence="3 4">
    <name type="scientific">Clohesyomyces aquaticus</name>
    <dbReference type="NCBI Taxonomy" id="1231657"/>
    <lineage>
        <taxon>Eukaryota</taxon>
        <taxon>Fungi</taxon>
        <taxon>Dikarya</taxon>
        <taxon>Ascomycota</taxon>
        <taxon>Pezizomycotina</taxon>
        <taxon>Dothideomycetes</taxon>
        <taxon>Pleosporomycetidae</taxon>
        <taxon>Pleosporales</taxon>
        <taxon>Lindgomycetaceae</taxon>
        <taxon>Clohesyomyces</taxon>
    </lineage>
</organism>